<dbReference type="InterPro" id="IPR007460">
    <property type="entry name" value="BrnT_toxin"/>
</dbReference>
<evidence type="ECO:0000313" key="2">
    <source>
        <dbReference type="EMBL" id="ATW34213.1"/>
    </source>
</evidence>
<reference evidence="3 4" key="2">
    <citation type="submission" date="2017-11" db="EMBL/GenBank/DDBJ databases">
        <title>PacBio sequencing of new strain of the secondary endosymbiont Candidatus Hamiltonella defensa.</title>
        <authorList>
            <person name="Strand M.R."/>
            <person name="Oliver K."/>
        </authorList>
    </citation>
    <scope>NUCLEOTIDE SEQUENCE [LARGE SCALE GENOMIC DNA]</scope>
    <source>
        <strain evidence="4">A2C</strain>
        <strain evidence="3">ZA17</strain>
    </source>
</reference>
<dbReference type="Proteomes" id="UP000229055">
    <property type="component" value="Chromosome"/>
</dbReference>
<dbReference type="RefSeq" id="WP_015873100.1">
    <property type="nucleotide sequence ID" value="NZ_CADIJH010000033.1"/>
</dbReference>
<protein>
    <submittedName>
        <fullName evidence="1">Uncharacterized protein</fullName>
    </submittedName>
</protein>
<organism evidence="1 4">
    <name type="scientific">Candidatus Williamhamiltonella defendens</name>
    <dbReference type="NCBI Taxonomy" id="138072"/>
    <lineage>
        <taxon>Bacteria</taxon>
        <taxon>Pseudomonadati</taxon>
        <taxon>Pseudomonadota</taxon>
        <taxon>Gammaproteobacteria</taxon>
        <taxon>Enterobacterales</taxon>
        <taxon>Enterobacteriaceae</taxon>
        <taxon>aphid secondary symbionts</taxon>
        <taxon>Candidatus Williamhamiltonella</taxon>
    </lineage>
</organism>
<name>A0A2D3T3A4_9ENTR</name>
<dbReference type="EMBL" id="CP017613">
    <property type="protein sequence ID" value="ATW34213.1"/>
    <property type="molecule type" value="Genomic_DNA"/>
</dbReference>
<evidence type="ECO:0000313" key="4">
    <source>
        <dbReference type="Proteomes" id="UP000230008"/>
    </source>
</evidence>
<dbReference type="Proteomes" id="UP000230008">
    <property type="component" value="Chromosome"/>
</dbReference>
<sequence length="92" mass="10944">MRIEYDAVKNHRNILERGLSFDSVKDFDFSTAFFFIDERKNYPEVRYLAVGYLKNRLHVLCFSDIKNGIRVISFRKANTREGIKYEKSLTLD</sequence>
<dbReference type="InterPro" id="IPR038573">
    <property type="entry name" value="BrnT_sf"/>
</dbReference>
<dbReference type="AlphaFoldDB" id="A0A2D3T3A4"/>
<dbReference type="EMBL" id="CP017606">
    <property type="protein sequence ID" value="ATW30270.1"/>
    <property type="molecule type" value="Genomic_DNA"/>
</dbReference>
<reference evidence="3 4" key="1">
    <citation type="submission" date="2016-10" db="EMBL/GenBank/DDBJ databases">
        <authorList>
            <person name="Chevignon G."/>
        </authorList>
    </citation>
    <scope>NUCLEOTIDE SEQUENCE [LARGE SCALE GENOMIC DNA]</scope>
    <source>
        <strain evidence="4">A2C</strain>
        <strain evidence="3">ZA17</strain>
    </source>
</reference>
<reference evidence="1" key="3">
    <citation type="journal article" date="2018" name="Genome Biol. Evol.">
        <title>Culture-Facilitated Comparative Genomics of the Facultative Symbiont Hamiltonella defensa.</title>
        <authorList>
            <person name="Chevignon G."/>
            <person name="Boyd B.M."/>
            <person name="Brandt J.W."/>
            <person name="Oliver K.M."/>
            <person name="Strand M.R."/>
        </authorList>
    </citation>
    <scope>NUCLEOTIDE SEQUENCE</scope>
    <source>
        <strain evidence="1">A2C</strain>
        <strain evidence="2">ZA17</strain>
    </source>
</reference>
<dbReference type="GeneID" id="66261882"/>
<dbReference type="OMA" id="HVLCFTP"/>
<evidence type="ECO:0000313" key="3">
    <source>
        <dbReference type="Proteomes" id="UP000229055"/>
    </source>
</evidence>
<accession>A0A2D3T3A4</accession>
<gene>
    <name evidence="1" type="ORF">BJP41_08005</name>
    <name evidence="2" type="ORF">BJP43_08035</name>
</gene>
<dbReference type="Pfam" id="PF04365">
    <property type="entry name" value="BrnT_toxin"/>
    <property type="match status" value="1"/>
</dbReference>
<evidence type="ECO:0000313" key="1">
    <source>
        <dbReference type="EMBL" id="ATW30270.1"/>
    </source>
</evidence>
<dbReference type="Gene3D" id="3.10.450.530">
    <property type="entry name" value="Ribonuclease toxin, BrnT, of type II toxin-antitoxin system"/>
    <property type="match status" value="1"/>
</dbReference>
<proteinExistence type="predicted"/>